<reference evidence="1" key="1">
    <citation type="submission" date="2016-11" db="EMBL/GenBank/DDBJ databases">
        <authorList>
            <person name="Yao B."/>
            <person name="Geng J."/>
        </authorList>
    </citation>
    <scope>NUCLEOTIDE SEQUENCE</scope>
    <source>
        <strain evidence="1">PUTH</strain>
        <plasmid evidence="1">pPUTH1</plasmid>
    </source>
</reference>
<name>A0A3G1IE29_KLEPN</name>
<dbReference type="EMBL" id="KY070306">
    <property type="protein sequence ID" value="ASF89310.1"/>
    <property type="molecule type" value="Genomic_DNA"/>
</dbReference>
<protein>
    <submittedName>
        <fullName evidence="1">Uncharacterized protein</fullName>
    </submittedName>
</protein>
<accession>A0A3G1IE29</accession>
<keyword evidence="1" id="KW-0614">Plasmid</keyword>
<dbReference type="AlphaFoldDB" id="A0A3G1IE29"/>
<organism evidence="1">
    <name type="scientific">Klebsiella pneumoniae</name>
    <dbReference type="NCBI Taxonomy" id="573"/>
    <lineage>
        <taxon>Bacteria</taxon>
        <taxon>Pseudomonadati</taxon>
        <taxon>Pseudomonadota</taxon>
        <taxon>Gammaproteobacteria</taxon>
        <taxon>Enterobacterales</taxon>
        <taxon>Enterobacteriaceae</taxon>
        <taxon>Klebsiella/Raoultella group</taxon>
        <taxon>Klebsiella</taxon>
        <taxon>Klebsiella pneumoniae complex</taxon>
    </lineage>
</organism>
<evidence type="ECO:0000313" key="1">
    <source>
        <dbReference type="EMBL" id="ASF89310.1"/>
    </source>
</evidence>
<sequence>MRLLIIIAAYFIFKEAIQFLAEKSKHLAYAPDHSFTVIP</sequence>
<geneLocation type="plasmid" evidence="1">
    <name>pPUTH1</name>
</geneLocation>
<proteinExistence type="predicted"/>
<gene>
    <name evidence="1" type="ORF">pPUTH1_0189</name>
</gene>